<dbReference type="PANTHER" id="PTHR43169">
    <property type="entry name" value="EXSB FAMILY PROTEIN"/>
    <property type="match status" value="1"/>
</dbReference>
<dbReference type="RefSeq" id="WP_093342096.1">
    <property type="nucleotide sequence ID" value="NZ_FOUY01000011.1"/>
</dbReference>
<dbReference type="EMBL" id="FOUY01000011">
    <property type="protein sequence ID" value="SFN26108.1"/>
    <property type="molecule type" value="Genomic_DNA"/>
</dbReference>
<protein>
    <recommendedName>
        <fullName evidence="5">Asparagine synthetase domain-containing protein</fullName>
    </recommendedName>
</protein>
<reference evidence="3 4" key="1">
    <citation type="submission" date="2016-10" db="EMBL/GenBank/DDBJ databases">
        <authorList>
            <person name="de Groot N.N."/>
        </authorList>
    </citation>
    <scope>NUCLEOTIDE SEQUENCE [LARGE SCALE GENOMIC DNA]</scope>
    <source>
        <strain evidence="3 4">CGMCC 4.1877</strain>
    </source>
</reference>
<dbReference type="GO" id="GO:0016783">
    <property type="term" value="F:sulfurtransferase activity"/>
    <property type="evidence" value="ECO:0007669"/>
    <property type="project" value="InterPro"/>
</dbReference>
<dbReference type="SUPFAM" id="SSF52402">
    <property type="entry name" value="Adenine nucleotide alpha hydrolases-like"/>
    <property type="match status" value="1"/>
</dbReference>
<dbReference type="Gene3D" id="3.40.50.620">
    <property type="entry name" value="HUPs"/>
    <property type="match status" value="1"/>
</dbReference>
<gene>
    <name evidence="3" type="ORF">SAMN05216207_101197</name>
</gene>
<dbReference type="InterPro" id="IPR052188">
    <property type="entry name" value="Ni-pincer_cofactor_biosynth"/>
</dbReference>
<dbReference type="PIRSF" id="PIRSF006661">
    <property type="entry name" value="PP-lp_UCP006661"/>
    <property type="match status" value="1"/>
</dbReference>
<evidence type="ECO:0008006" key="5">
    <source>
        <dbReference type="Google" id="ProtNLM"/>
    </source>
</evidence>
<evidence type="ECO:0000256" key="2">
    <source>
        <dbReference type="SAM" id="MobiDB-lite"/>
    </source>
</evidence>
<evidence type="ECO:0000256" key="1">
    <source>
        <dbReference type="PIRSR" id="PIRSR006661-1"/>
    </source>
</evidence>
<proteinExistence type="predicted"/>
<feature type="region of interest" description="Disordered" evidence="2">
    <location>
        <begin position="256"/>
        <end position="279"/>
    </location>
</feature>
<dbReference type="PANTHER" id="PTHR43169:SF2">
    <property type="entry name" value="NAD_GMP SYNTHASE DOMAIN-CONTAINING PROTEIN"/>
    <property type="match status" value="1"/>
</dbReference>
<dbReference type="OrthoDB" id="9776919at2"/>
<evidence type="ECO:0000313" key="4">
    <source>
        <dbReference type="Proteomes" id="UP000199614"/>
    </source>
</evidence>
<accession>A0A1I4XJK1</accession>
<dbReference type="InterPro" id="IPR005232">
    <property type="entry name" value="LarE"/>
</dbReference>
<keyword evidence="4" id="KW-1185">Reference proteome</keyword>
<dbReference type="Proteomes" id="UP000199614">
    <property type="component" value="Unassembled WGS sequence"/>
</dbReference>
<sequence>MRESVIARAVQDRLATMPSRVVACSGGVDSLLLADLACADPRASTLVVHSVTPAVPEAATVRVVTTAHRLGWRLRLVRSGEFDDERYLANPTDRCYHCKTHLYDELDRVAAVADLPDATILSGANTDDLGEYRPGLQAAAEHDVRHPYVEAGVGKREIRLLAHARGRAWHDLPAAPCLASRLYSGTRVSPSVLAAVERGEQVLREVAGARVVRCRVRGRAVRVEVGADERHRVTDAVLGAVTRAMRSVAADLEPAELDDRPYAPGRAFVSLRPPPPAPS</sequence>
<dbReference type="AlphaFoldDB" id="A0A1I4XJK1"/>
<name>A0A1I4XJK1_PSUAM</name>
<dbReference type="InterPro" id="IPR014729">
    <property type="entry name" value="Rossmann-like_a/b/a_fold"/>
</dbReference>
<feature type="active site" description="Nucleophile and sulfur donor" evidence="1">
    <location>
        <position position="177"/>
    </location>
</feature>
<dbReference type="STRING" id="260086.SAMN05216207_101197"/>
<organism evidence="3 4">
    <name type="scientific">Pseudonocardia ammonioxydans</name>
    <dbReference type="NCBI Taxonomy" id="260086"/>
    <lineage>
        <taxon>Bacteria</taxon>
        <taxon>Bacillati</taxon>
        <taxon>Actinomycetota</taxon>
        <taxon>Actinomycetes</taxon>
        <taxon>Pseudonocardiales</taxon>
        <taxon>Pseudonocardiaceae</taxon>
        <taxon>Pseudonocardia</taxon>
    </lineage>
</organism>
<evidence type="ECO:0000313" key="3">
    <source>
        <dbReference type="EMBL" id="SFN26108.1"/>
    </source>
</evidence>